<feature type="signal peptide" evidence="2">
    <location>
        <begin position="1"/>
        <end position="20"/>
    </location>
</feature>
<feature type="region of interest" description="Disordered" evidence="1">
    <location>
        <begin position="324"/>
        <end position="360"/>
    </location>
</feature>
<dbReference type="HOGENOM" id="CLU_048905_0_0_1"/>
<gene>
    <name evidence="4" type="ORF">K443DRAFT_674954</name>
</gene>
<feature type="domain" description="Thioredoxin" evidence="3">
    <location>
        <begin position="17"/>
        <end position="142"/>
    </location>
</feature>
<dbReference type="GO" id="GO:0005788">
    <property type="term" value="C:endoplasmic reticulum lumen"/>
    <property type="evidence" value="ECO:0007669"/>
    <property type="project" value="TreeGrafter"/>
</dbReference>
<reference evidence="4 5" key="1">
    <citation type="submission" date="2014-04" db="EMBL/GenBank/DDBJ databases">
        <authorList>
            <consortium name="DOE Joint Genome Institute"/>
            <person name="Kuo A."/>
            <person name="Kohler A."/>
            <person name="Nagy L.G."/>
            <person name="Floudas D."/>
            <person name="Copeland A."/>
            <person name="Barry K.W."/>
            <person name="Cichocki N."/>
            <person name="Veneault-Fourrey C."/>
            <person name="LaButti K."/>
            <person name="Lindquist E.A."/>
            <person name="Lipzen A."/>
            <person name="Lundell T."/>
            <person name="Morin E."/>
            <person name="Murat C."/>
            <person name="Sun H."/>
            <person name="Tunlid A."/>
            <person name="Henrissat B."/>
            <person name="Grigoriev I.V."/>
            <person name="Hibbett D.S."/>
            <person name="Martin F."/>
            <person name="Nordberg H.P."/>
            <person name="Cantor M.N."/>
            <person name="Hua S.X."/>
        </authorList>
    </citation>
    <scope>NUCLEOTIDE SEQUENCE [LARGE SCALE GENOMIC DNA]</scope>
    <source>
        <strain evidence="4 5">LaAM-08-1</strain>
    </source>
</reference>
<dbReference type="OrthoDB" id="427280at2759"/>
<dbReference type="SUPFAM" id="SSF52833">
    <property type="entry name" value="Thioredoxin-like"/>
    <property type="match status" value="1"/>
</dbReference>
<dbReference type="GO" id="GO:0015035">
    <property type="term" value="F:protein-disulfide reductase activity"/>
    <property type="evidence" value="ECO:0007669"/>
    <property type="project" value="TreeGrafter"/>
</dbReference>
<keyword evidence="5" id="KW-1185">Reference proteome</keyword>
<dbReference type="STRING" id="1095629.A0A0C9XKW1"/>
<feature type="compositionally biased region" description="Low complexity" evidence="1">
    <location>
        <begin position="328"/>
        <end position="340"/>
    </location>
</feature>
<evidence type="ECO:0000313" key="5">
    <source>
        <dbReference type="Proteomes" id="UP000054477"/>
    </source>
</evidence>
<dbReference type="EMBL" id="KN838558">
    <property type="protein sequence ID" value="KIK05671.1"/>
    <property type="molecule type" value="Genomic_DNA"/>
</dbReference>
<keyword evidence="2" id="KW-0732">Signal</keyword>
<protein>
    <recommendedName>
        <fullName evidence="3">Thioredoxin domain-containing protein</fullName>
    </recommendedName>
</protein>
<dbReference type="PANTHER" id="PTHR45815:SF3">
    <property type="entry name" value="PROTEIN DISULFIDE-ISOMERASE A6"/>
    <property type="match status" value="1"/>
</dbReference>
<dbReference type="AlphaFoldDB" id="A0A0C9XKW1"/>
<dbReference type="Pfam" id="PF00085">
    <property type="entry name" value="Thioredoxin"/>
    <property type="match status" value="1"/>
</dbReference>
<dbReference type="GO" id="GO:0034976">
    <property type="term" value="P:response to endoplasmic reticulum stress"/>
    <property type="evidence" value="ECO:0007669"/>
    <property type="project" value="TreeGrafter"/>
</dbReference>
<evidence type="ECO:0000259" key="3">
    <source>
        <dbReference type="PROSITE" id="PS51352"/>
    </source>
</evidence>
<proteinExistence type="predicted"/>
<evidence type="ECO:0000313" key="4">
    <source>
        <dbReference type="EMBL" id="KIK05671.1"/>
    </source>
</evidence>
<evidence type="ECO:0000256" key="1">
    <source>
        <dbReference type="SAM" id="MobiDB-lite"/>
    </source>
</evidence>
<feature type="region of interest" description="Disordered" evidence="1">
    <location>
        <begin position="378"/>
        <end position="418"/>
    </location>
</feature>
<dbReference type="InterPro" id="IPR036249">
    <property type="entry name" value="Thioredoxin-like_sf"/>
</dbReference>
<dbReference type="PRINTS" id="PR00421">
    <property type="entry name" value="THIOREDOXIN"/>
</dbReference>
<accession>A0A0C9XKW1</accession>
<dbReference type="Gene3D" id="3.40.30.10">
    <property type="entry name" value="Glutaredoxin"/>
    <property type="match status" value="2"/>
</dbReference>
<feature type="chain" id="PRO_5002206344" description="Thioredoxin domain-containing protein" evidence="2">
    <location>
        <begin position="21"/>
        <end position="418"/>
    </location>
</feature>
<organism evidence="4 5">
    <name type="scientific">Laccaria amethystina LaAM-08-1</name>
    <dbReference type="NCBI Taxonomy" id="1095629"/>
    <lineage>
        <taxon>Eukaryota</taxon>
        <taxon>Fungi</taxon>
        <taxon>Dikarya</taxon>
        <taxon>Basidiomycota</taxon>
        <taxon>Agaricomycotina</taxon>
        <taxon>Agaricomycetes</taxon>
        <taxon>Agaricomycetidae</taxon>
        <taxon>Agaricales</taxon>
        <taxon>Agaricineae</taxon>
        <taxon>Hydnangiaceae</taxon>
        <taxon>Laccaria</taxon>
    </lineage>
</organism>
<evidence type="ECO:0000256" key="2">
    <source>
        <dbReference type="SAM" id="SignalP"/>
    </source>
</evidence>
<reference evidence="5" key="2">
    <citation type="submission" date="2015-01" db="EMBL/GenBank/DDBJ databases">
        <title>Evolutionary Origins and Diversification of the Mycorrhizal Mutualists.</title>
        <authorList>
            <consortium name="DOE Joint Genome Institute"/>
            <consortium name="Mycorrhizal Genomics Consortium"/>
            <person name="Kohler A."/>
            <person name="Kuo A."/>
            <person name="Nagy L.G."/>
            <person name="Floudas D."/>
            <person name="Copeland A."/>
            <person name="Barry K.W."/>
            <person name="Cichocki N."/>
            <person name="Veneault-Fourrey C."/>
            <person name="LaButti K."/>
            <person name="Lindquist E.A."/>
            <person name="Lipzen A."/>
            <person name="Lundell T."/>
            <person name="Morin E."/>
            <person name="Murat C."/>
            <person name="Riley R."/>
            <person name="Ohm R."/>
            <person name="Sun H."/>
            <person name="Tunlid A."/>
            <person name="Henrissat B."/>
            <person name="Grigoriev I.V."/>
            <person name="Hibbett D.S."/>
            <person name="Martin F."/>
        </authorList>
    </citation>
    <scope>NUCLEOTIDE SEQUENCE [LARGE SCALE GENOMIC DNA]</scope>
    <source>
        <strain evidence="5">LaAM-08-1</strain>
    </source>
</reference>
<name>A0A0C9XKW1_9AGAR</name>
<dbReference type="PROSITE" id="PS51352">
    <property type="entry name" value="THIOREDOXIN_2"/>
    <property type="match status" value="1"/>
</dbReference>
<dbReference type="PANTHER" id="PTHR45815">
    <property type="entry name" value="PROTEIN DISULFIDE-ISOMERASE A6"/>
    <property type="match status" value="1"/>
</dbReference>
<dbReference type="InterPro" id="IPR013766">
    <property type="entry name" value="Thioredoxin_domain"/>
</dbReference>
<sequence length="418" mass="45650">MLSTPLLTLALALTPSLVSAAIFPADSLVKMLDGKSFKKALKANQTSMVAFVAPWCGHCQRMVPEYSKAALGLHPLVPVYAVNCDAEKNKRLCADQGVSGFPTVKLFPRGNTLAPMVYDSGERTATGFYYWATRRIPKHFTKLYHEYEIKPWIEKNTSKHRALLLTKDKKVPLLWQVLANKYAGQLEMGTHRDGEGKTSVNLGFEAGGKKESKVLIYPVESNTPVRYEGIQKLESLSKFFDSVLDGTADLKVAVEEAKEEEYVPPTAEELEIQRKQEAQRIALLHGGFTEFIDFEKAILEGGANYHDTAGYGGMMGGVPEHLKKKAEATASEPTSTAGSTITRTVDDVEPTSLSGQVDADAKKAADVKKILDEAMEEAAQARKSTAAEPVKAEPIIAKEADQVVLEEPASAPHPTDEL</sequence>
<dbReference type="Proteomes" id="UP000054477">
    <property type="component" value="Unassembled WGS sequence"/>
</dbReference>